<dbReference type="OrthoDB" id="262125at2"/>
<name>A0A4Q2M9I5_9MICO</name>
<keyword evidence="5" id="KW-1185">Reference proteome</keyword>
<dbReference type="Pfam" id="PF07676">
    <property type="entry name" value="PD40"/>
    <property type="match status" value="1"/>
</dbReference>
<dbReference type="InterPro" id="IPR011042">
    <property type="entry name" value="6-blade_b-propeller_TolB-like"/>
</dbReference>
<evidence type="ECO:0000313" key="6">
    <source>
        <dbReference type="Proteomes" id="UP000581087"/>
    </source>
</evidence>
<comment type="similarity">
    <text evidence="1">Belongs to the TolB family.</text>
</comment>
<protein>
    <submittedName>
        <fullName evidence="4">Biopolymer transporter Tol</fullName>
    </submittedName>
    <submittedName>
        <fullName evidence="3">Tol biopolymer transport system component</fullName>
    </submittedName>
</protein>
<dbReference type="PANTHER" id="PTHR36842">
    <property type="entry name" value="PROTEIN TOLB HOMOLOG"/>
    <property type="match status" value="1"/>
</dbReference>
<dbReference type="Proteomes" id="UP000581087">
    <property type="component" value="Unassembled WGS sequence"/>
</dbReference>
<evidence type="ECO:0000256" key="2">
    <source>
        <dbReference type="SAM" id="MobiDB-lite"/>
    </source>
</evidence>
<gene>
    <name evidence="3" type="ORF">BJ972_002263</name>
    <name evidence="4" type="ORF">ESP50_02445</name>
</gene>
<evidence type="ECO:0000313" key="4">
    <source>
        <dbReference type="EMBL" id="RXZ88067.1"/>
    </source>
</evidence>
<dbReference type="EMBL" id="JACCBI010000001">
    <property type="protein sequence ID" value="NYD67744.1"/>
    <property type="molecule type" value="Genomic_DNA"/>
</dbReference>
<reference evidence="4 5" key="1">
    <citation type="submission" date="2019-01" db="EMBL/GenBank/DDBJ databases">
        <title>Agromyces.</title>
        <authorList>
            <person name="Li J."/>
        </authorList>
    </citation>
    <scope>NUCLEOTIDE SEQUENCE [LARGE SCALE GENOMIC DNA]</scope>
    <source>
        <strain evidence="4 5">DSM 23870</strain>
    </source>
</reference>
<dbReference type="Gene3D" id="2.120.10.30">
    <property type="entry name" value="TolB, C-terminal domain"/>
    <property type="match status" value="1"/>
</dbReference>
<sequence>MDYRTLAEGQRCQIFIAGVDGGEPRLLLETTEILLEAPNWTLDGRALILNGHGDLWRLDVETAELTQIPLEGIPALNNDHVLAPDGETIYLSANDWHIYRAPLAGGHAERITNDGVPEYHFLHGVSPDGATLAYIGLEPVDGNPWARANVFTIPSAGGDDTKLTDTDSPADGSEYSPDGQWIYFNTEQFSETPGHAQIARMRPDGSDVEQLTFDGVVNWFPHWSPDGALAVYLSFPAGTEGHPADLPVELKLVEDGAWTEPTVAVRLFGGQGTINVNSWSPTSDRFAYVAYPLD</sequence>
<evidence type="ECO:0000313" key="3">
    <source>
        <dbReference type="EMBL" id="NYD67744.1"/>
    </source>
</evidence>
<reference evidence="3 6" key="2">
    <citation type="submission" date="2020-07" db="EMBL/GenBank/DDBJ databases">
        <title>Sequencing the genomes of 1000 actinobacteria strains.</title>
        <authorList>
            <person name="Klenk H.-P."/>
        </authorList>
    </citation>
    <scope>NUCLEOTIDE SEQUENCE [LARGE SCALE GENOMIC DNA]</scope>
    <source>
        <strain evidence="3 6">DSM 23870</strain>
    </source>
</reference>
<comment type="caution">
    <text evidence="4">The sequence shown here is derived from an EMBL/GenBank/DDBJ whole genome shotgun (WGS) entry which is preliminary data.</text>
</comment>
<feature type="region of interest" description="Disordered" evidence="2">
    <location>
        <begin position="156"/>
        <end position="175"/>
    </location>
</feature>
<evidence type="ECO:0000256" key="1">
    <source>
        <dbReference type="ARBA" id="ARBA00009820"/>
    </source>
</evidence>
<dbReference type="AlphaFoldDB" id="A0A4Q2M9I5"/>
<dbReference type="SUPFAM" id="SSF82171">
    <property type="entry name" value="DPP6 N-terminal domain-like"/>
    <property type="match status" value="1"/>
</dbReference>
<dbReference type="PANTHER" id="PTHR36842:SF1">
    <property type="entry name" value="PROTEIN TOLB"/>
    <property type="match status" value="1"/>
</dbReference>
<proteinExistence type="inferred from homology"/>
<dbReference type="RefSeq" id="WP_129172330.1">
    <property type="nucleotide sequence ID" value="NZ_JACCBI010000001.1"/>
</dbReference>
<accession>A0A4Q2M9I5</accession>
<dbReference type="EMBL" id="SDPM01000001">
    <property type="protein sequence ID" value="RXZ88067.1"/>
    <property type="molecule type" value="Genomic_DNA"/>
</dbReference>
<dbReference type="Proteomes" id="UP000292686">
    <property type="component" value="Unassembled WGS sequence"/>
</dbReference>
<dbReference type="InterPro" id="IPR011659">
    <property type="entry name" value="WD40"/>
</dbReference>
<evidence type="ECO:0000313" key="5">
    <source>
        <dbReference type="Proteomes" id="UP000292686"/>
    </source>
</evidence>
<organism evidence="4 5">
    <name type="scientific">Agromyces atrinae</name>
    <dbReference type="NCBI Taxonomy" id="592376"/>
    <lineage>
        <taxon>Bacteria</taxon>
        <taxon>Bacillati</taxon>
        <taxon>Actinomycetota</taxon>
        <taxon>Actinomycetes</taxon>
        <taxon>Micrococcales</taxon>
        <taxon>Microbacteriaceae</taxon>
        <taxon>Agromyces</taxon>
    </lineage>
</organism>